<organism evidence="1 2">
    <name type="scientific">Liparis tanakae</name>
    <name type="common">Tanaka's snailfish</name>
    <dbReference type="NCBI Taxonomy" id="230148"/>
    <lineage>
        <taxon>Eukaryota</taxon>
        <taxon>Metazoa</taxon>
        <taxon>Chordata</taxon>
        <taxon>Craniata</taxon>
        <taxon>Vertebrata</taxon>
        <taxon>Euteleostomi</taxon>
        <taxon>Actinopterygii</taxon>
        <taxon>Neopterygii</taxon>
        <taxon>Teleostei</taxon>
        <taxon>Neoteleostei</taxon>
        <taxon>Acanthomorphata</taxon>
        <taxon>Eupercaria</taxon>
        <taxon>Perciformes</taxon>
        <taxon>Cottioidei</taxon>
        <taxon>Cottales</taxon>
        <taxon>Liparidae</taxon>
        <taxon>Liparis</taxon>
    </lineage>
</organism>
<name>A0A4Z2FIL8_9TELE</name>
<sequence>MLTGSHRSGASPRNKTSRPPPSFFFCRVSCFALLLPHGAAHADPRREGRGPVAARPPGAAACGVSPRALPVGASRRCCGDPLPRERRRVYLYAAREPPMPPLGDFTSYFLLACASHLHPLYLTSSSPHQLTRMMLLVITYTTSSGQSSC</sequence>
<evidence type="ECO:0000313" key="2">
    <source>
        <dbReference type="Proteomes" id="UP000314294"/>
    </source>
</evidence>
<accession>A0A4Z2FIL8</accession>
<comment type="caution">
    <text evidence="1">The sequence shown here is derived from an EMBL/GenBank/DDBJ whole genome shotgun (WGS) entry which is preliminary data.</text>
</comment>
<dbReference type="EMBL" id="SRLO01001159">
    <property type="protein sequence ID" value="TNN40791.1"/>
    <property type="molecule type" value="Genomic_DNA"/>
</dbReference>
<evidence type="ECO:0000313" key="1">
    <source>
        <dbReference type="EMBL" id="TNN40791.1"/>
    </source>
</evidence>
<keyword evidence="2" id="KW-1185">Reference proteome</keyword>
<protein>
    <submittedName>
        <fullName evidence="1">Uncharacterized protein</fullName>
    </submittedName>
</protein>
<dbReference type="AlphaFoldDB" id="A0A4Z2FIL8"/>
<dbReference type="Proteomes" id="UP000314294">
    <property type="component" value="Unassembled WGS sequence"/>
</dbReference>
<reference evidence="1 2" key="1">
    <citation type="submission" date="2019-03" db="EMBL/GenBank/DDBJ databases">
        <title>First draft genome of Liparis tanakae, snailfish: a comprehensive survey of snailfish specific genes.</title>
        <authorList>
            <person name="Kim W."/>
            <person name="Song I."/>
            <person name="Jeong J.-H."/>
            <person name="Kim D."/>
            <person name="Kim S."/>
            <person name="Ryu S."/>
            <person name="Song J.Y."/>
            <person name="Lee S.K."/>
        </authorList>
    </citation>
    <scope>NUCLEOTIDE SEQUENCE [LARGE SCALE GENOMIC DNA]</scope>
    <source>
        <tissue evidence="1">Muscle</tissue>
    </source>
</reference>
<proteinExistence type="predicted"/>
<gene>
    <name evidence="1" type="ORF">EYF80_049031</name>
</gene>